<accession>A0A821MA03</accession>
<feature type="domain" description="PXA" evidence="3">
    <location>
        <begin position="109"/>
        <end position="270"/>
    </location>
</feature>
<gene>
    <name evidence="4" type="ORF">PMACD_LOCUS1463</name>
</gene>
<protein>
    <recommendedName>
        <fullName evidence="3">PXA domain-containing protein</fullName>
    </recommendedName>
</protein>
<dbReference type="PANTHER" id="PTHR22775">
    <property type="entry name" value="SORTING NEXIN"/>
    <property type="match status" value="1"/>
</dbReference>
<organism evidence="4 5">
    <name type="scientific">Pieris macdunnoughi</name>
    <dbReference type="NCBI Taxonomy" id="345717"/>
    <lineage>
        <taxon>Eukaryota</taxon>
        <taxon>Metazoa</taxon>
        <taxon>Ecdysozoa</taxon>
        <taxon>Arthropoda</taxon>
        <taxon>Hexapoda</taxon>
        <taxon>Insecta</taxon>
        <taxon>Pterygota</taxon>
        <taxon>Neoptera</taxon>
        <taxon>Endopterygota</taxon>
        <taxon>Lepidoptera</taxon>
        <taxon>Glossata</taxon>
        <taxon>Ditrysia</taxon>
        <taxon>Papilionoidea</taxon>
        <taxon>Pieridae</taxon>
        <taxon>Pierinae</taxon>
        <taxon>Pieris</taxon>
    </lineage>
</organism>
<dbReference type="EMBL" id="CAJOBZ010000002">
    <property type="protein sequence ID" value="CAF4764059.1"/>
    <property type="molecule type" value="Genomic_DNA"/>
</dbReference>
<reference evidence="4" key="1">
    <citation type="submission" date="2021-02" db="EMBL/GenBank/DDBJ databases">
        <authorList>
            <person name="Steward A R."/>
        </authorList>
    </citation>
    <scope>NUCLEOTIDE SEQUENCE</scope>
</reference>
<proteinExistence type="predicted"/>
<keyword evidence="2" id="KW-0472">Membrane</keyword>
<keyword evidence="2" id="KW-1133">Transmembrane helix</keyword>
<feature type="transmembrane region" description="Helical" evidence="2">
    <location>
        <begin position="7"/>
        <end position="27"/>
    </location>
</feature>
<dbReference type="InterPro" id="IPR003114">
    <property type="entry name" value="Phox_assoc"/>
</dbReference>
<sequence>MIMKRNLLESVTIISSCSTLLCVLFNYATNITPLTGYWFVAYTIFLFVASIISSVKIIQWLLHLNKPLKYDLESIIEKYPYSAFLVKVLPLISKKSKTLPDCKEYDTNELSVITSVLERKLVSSWYIHYISQEISFPFACKQMLDQMISKAFQISNKIETKDVYVDVCAILISHLKEYKNALKRHEKSSEKSVESLYKKVHRISDLKNKKTAVADHCVNILRLVLKELVSWELWDTPHSELIIRILAKKLDTYVDCTISNPVWLNDKILSILTSQKDVPEKKTIPNPKIEKKDLSSVQEDEIVFQTTHQPEIKDISNSLSNSKEDIKATEENDKCIEAKEILTTTEPVEIKSVLRQRRGRQGTNEVKIYDRVIEGSVKTWETDMDLQCISMGQDLLASLDELTLSRLWGHEELETSPIMRGTSPQPLWFGEEDAIDLDPEPAKETKSSPKAADALLKDIQSTVNQAKTKIGDLQVPLHVDKPPGVCCTYYLASASLGSIQDEAAGMMEGLLDKGIAGIKKGLRFTGLSDDSQEKSPSHQREKLSPTERRGKQEMVTEHRDIKEYAPKDGNSAVPQLVKQQRVTSQDSSSQARPPAEAGVAISESPEPQYEEVADLSHSIAKLRSLLNEAAPRNEEIWWETAEETRGRTQTHHSERHVDTATLADEYDMNLERNASPSQTPNNMQRLDRLFQRTVTGVFNSIKTAVGADGEGEVHHQWNYVTTNVDTSVANAVSRLVGSRRALAHVDAALDSLQQLPSQAHPEDDLEEWTWSSGVWCAACEVLCELGLLEDHVSFRLATLLLADVAETLICSRLEELTAWMRQQLFDVFERMSELETEPQTPETLRKFDVDETCRIILEKMPETYIFGEEKLSRAVRLLVMSFSHESINRDVVYRTIDIFAQHFISSAAFKNISFDSS</sequence>
<evidence type="ECO:0000313" key="5">
    <source>
        <dbReference type="Proteomes" id="UP000663880"/>
    </source>
</evidence>
<dbReference type="GO" id="GO:0035091">
    <property type="term" value="F:phosphatidylinositol binding"/>
    <property type="evidence" value="ECO:0007669"/>
    <property type="project" value="TreeGrafter"/>
</dbReference>
<feature type="region of interest" description="Disordered" evidence="1">
    <location>
        <begin position="526"/>
        <end position="607"/>
    </location>
</feature>
<evidence type="ECO:0000259" key="3">
    <source>
        <dbReference type="Pfam" id="PF02194"/>
    </source>
</evidence>
<feature type="transmembrane region" description="Helical" evidence="2">
    <location>
        <begin position="39"/>
        <end position="62"/>
    </location>
</feature>
<feature type="compositionally biased region" description="Basic and acidic residues" evidence="1">
    <location>
        <begin position="531"/>
        <end position="566"/>
    </location>
</feature>
<evidence type="ECO:0000256" key="1">
    <source>
        <dbReference type="SAM" id="MobiDB-lite"/>
    </source>
</evidence>
<evidence type="ECO:0000313" key="4">
    <source>
        <dbReference type="EMBL" id="CAF4764059.1"/>
    </source>
</evidence>
<keyword evidence="5" id="KW-1185">Reference proteome</keyword>
<dbReference type="AlphaFoldDB" id="A0A821MA03"/>
<evidence type="ECO:0000256" key="2">
    <source>
        <dbReference type="SAM" id="Phobius"/>
    </source>
</evidence>
<dbReference type="Proteomes" id="UP000663880">
    <property type="component" value="Unassembled WGS sequence"/>
</dbReference>
<dbReference type="PANTHER" id="PTHR22775:SF3">
    <property type="entry name" value="SORTING NEXIN-13"/>
    <property type="match status" value="1"/>
</dbReference>
<comment type="caution">
    <text evidence="4">The sequence shown here is derived from an EMBL/GenBank/DDBJ whole genome shotgun (WGS) entry which is preliminary data.</text>
</comment>
<feature type="compositionally biased region" description="Polar residues" evidence="1">
    <location>
        <begin position="577"/>
        <end position="591"/>
    </location>
</feature>
<dbReference type="Pfam" id="PF02194">
    <property type="entry name" value="PXA"/>
    <property type="match status" value="1"/>
</dbReference>
<keyword evidence="2" id="KW-0812">Transmembrane</keyword>
<dbReference type="OrthoDB" id="5582218at2759"/>
<name>A0A821MA03_9NEOP</name>